<keyword evidence="3 5" id="KW-1133">Transmembrane helix</keyword>
<dbReference type="Pfam" id="PF06271">
    <property type="entry name" value="RDD"/>
    <property type="match status" value="1"/>
</dbReference>
<feature type="domain" description="VanZ-like" evidence="6">
    <location>
        <begin position="52"/>
        <end position="200"/>
    </location>
</feature>
<feature type="transmembrane region" description="Helical" evidence="5">
    <location>
        <begin position="183"/>
        <end position="204"/>
    </location>
</feature>
<dbReference type="InterPro" id="IPR053150">
    <property type="entry name" value="Teicoplanin_resist-assoc"/>
</dbReference>
<dbReference type="AlphaFoldDB" id="A0A2W0C9G9"/>
<comment type="caution">
    <text evidence="8">The sequence shown here is derived from an EMBL/GenBank/DDBJ whole genome shotgun (WGS) entry which is preliminary data.</text>
</comment>
<feature type="transmembrane region" description="Helical" evidence="5">
    <location>
        <begin position="12"/>
        <end position="34"/>
    </location>
</feature>
<dbReference type="PANTHER" id="PTHR36834">
    <property type="entry name" value="MEMBRANE PROTEIN-RELATED"/>
    <property type="match status" value="1"/>
</dbReference>
<proteinExistence type="predicted"/>
<evidence type="ECO:0000259" key="7">
    <source>
        <dbReference type="Pfam" id="PF06271"/>
    </source>
</evidence>
<evidence type="ECO:0000313" key="9">
    <source>
        <dbReference type="Proteomes" id="UP000247459"/>
    </source>
</evidence>
<feature type="transmembrane region" description="Helical" evidence="5">
    <location>
        <begin position="147"/>
        <end position="171"/>
    </location>
</feature>
<sequence length="388" mass="44362">MSMSMSSYVFPVQTAFFIFVIIAMFLLVPWLIYGYRKDGFFSWSRFAISFSFIFYILAAYCLVILPFPSTRNTCAQQAADTVYYNLVPFTFVKDIMKETPIVWSQPSTYMGMIQGRAFLQILFNVLLLMPLGVYIRYFFQKKSYWKYALLGGFGLSLFFEITQITGFYGYYNCPYRLFDVDDLLSNTSGAVLGFFAAPILLALFPSRASIQAKSEQIVEQNRVFPIPQLLALIIDGVVVVFLSNLLSIFSLSSANVINSAANTTIAMLIVLFIIPSVRDGKTPGSALMRFRYVHRQTGVPSMPSLFKRWLALYMPWLIFTMIRLINDYAFVNNDSVLEPYKVWISIGMIGLYMLMFGALFIHVILVLFSRGSRSFYCDHVSNIRASRK</sequence>
<dbReference type="PANTHER" id="PTHR36834:SF1">
    <property type="entry name" value="INTEGRAL MEMBRANE PROTEIN"/>
    <property type="match status" value="1"/>
</dbReference>
<dbReference type="RefSeq" id="WP_258377634.1">
    <property type="nucleotide sequence ID" value="NZ_PRLG01000018.1"/>
</dbReference>
<evidence type="ECO:0000256" key="2">
    <source>
        <dbReference type="ARBA" id="ARBA00022692"/>
    </source>
</evidence>
<organism evidence="8 9">
    <name type="scientific">Paenibacillus illinoisensis</name>
    <dbReference type="NCBI Taxonomy" id="59845"/>
    <lineage>
        <taxon>Bacteria</taxon>
        <taxon>Bacillati</taxon>
        <taxon>Bacillota</taxon>
        <taxon>Bacilli</taxon>
        <taxon>Bacillales</taxon>
        <taxon>Paenibacillaceae</taxon>
        <taxon>Paenibacillus</taxon>
    </lineage>
</organism>
<feature type="transmembrane region" description="Helical" evidence="5">
    <location>
        <begin position="229"/>
        <end position="250"/>
    </location>
</feature>
<dbReference type="Proteomes" id="UP000247459">
    <property type="component" value="Unassembled WGS sequence"/>
</dbReference>
<evidence type="ECO:0000256" key="1">
    <source>
        <dbReference type="ARBA" id="ARBA00004141"/>
    </source>
</evidence>
<evidence type="ECO:0000256" key="4">
    <source>
        <dbReference type="ARBA" id="ARBA00023136"/>
    </source>
</evidence>
<reference evidence="8 9" key="1">
    <citation type="submission" date="2018-01" db="EMBL/GenBank/DDBJ databases">
        <title>Genome sequence of the PGP bacterium Paenibacillus illinoisensis E3.</title>
        <authorList>
            <person name="Rolli E."/>
            <person name="Marasco R."/>
            <person name="Bessem C."/>
            <person name="Michoud G."/>
            <person name="Gaiarsa S."/>
            <person name="Borin S."/>
            <person name="Daffonchio D."/>
        </authorList>
    </citation>
    <scope>NUCLEOTIDE SEQUENCE [LARGE SCALE GENOMIC DNA]</scope>
    <source>
        <strain evidence="8 9">E3</strain>
    </source>
</reference>
<dbReference type="EMBL" id="PRLG01000018">
    <property type="protein sequence ID" value="PYY29156.1"/>
    <property type="molecule type" value="Genomic_DNA"/>
</dbReference>
<feature type="transmembrane region" description="Helical" evidence="5">
    <location>
        <begin position="117"/>
        <end position="135"/>
    </location>
</feature>
<evidence type="ECO:0008006" key="10">
    <source>
        <dbReference type="Google" id="ProtNLM"/>
    </source>
</evidence>
<evidence type="ECO:0000256" key="5">
    <source>
        <dbReference type="SAM" id="Phobius"/>
    </source>
</evidence>
<dbReference type="InterPro" id="IPR006976">
    <property type="entry name" value="VanZ-like"/>
</dbReference>
<feature type="transmembrane region" description="Helical" evidence="5">
    <location>
        <begin position="256"/>
        <end position="274"/>
    </location>
</feature>
<accession>A0A2W0C9G9</accession>
<evidence type="ECO:0000259" key="6">
    <source>
        <dbReference type="Pfam" id="PF04892"/>
    </source>
</evidence>
<keyword evidence="4 5" id="KW-0472">Membrane</keyword>
<dbReference type="Pfam" id="PF04892">
    <property type="entry name" value="VanZ"/>
    <property type="match status" value="1"/>
</dbReference>
<feature type="transmembrane region" description="Helical" evidence="5">
    <location>
        <begin position="46"/>
        <end position="67"/>
    </location>
</feature>
<gene>
    <name evidence="8" type="ORF">PIL02S_02095</name>
</gene>
<dbReference type="InterPro" id="IPR010432">
    <property type="entry name" value="RDD"/>
</dbReference>
<comment type="subcellular location">
    <subcellularLocation>
        <location evidence="1">Membrane</location>
        <topology evidence="1">Multi-pass membrane protein</topology>
    </subcellularLocation>
</comment>
<evidence type="ECO:0000256" key="3">
    <source>
        <dbReference type="ARBA" id="ARBA00022989"/>
    </source>
</evidence>
<protein>
    <recommendedName>
        <fullName evidence="10">VanZ family protein</fullName>
    </recommendedName>
</protein>
<keyword evidence="2 5" id="KW-0812">Transmembrane</keyword>
<feature type="transmembrane region" description="Helical" evidence="5">
    <location>
        <begin position="310"/>
        <end position="330"/>
    </location>
</feature>
<evidence type="ECO:0000313" key="8">
    <source>
        <dbReference type="EMBL" id="PYY29156.1"/>
    </source>
</evidence>
<name>A0A2W0C9G9_9BACL</name>
<feature type="domain" description="RDD" evidence="7">
    <location>
        <begin position="229"/>
        <end position="375"/>
    </location>
</feature>
<feature type="transmembrane region" description="Helical" evidence="5">
    <location>
        <begin position="342"/>
        <end position="368"/>
    </location>
</feature>
<dbReference type="GO" id="GO:0016020">
    <property type="term" value="C:membrane"/>
    <property type="evidence" value="ECO:0007669"/>
    <property type="project" value="UniProtKB-SubCell"/>
</dbReference>